<feature type="compositionally biased region" description="Basic and acidic residues" evidence="7">
    <location>
        <begin position="151"/>
        <end position="160"/>
    </location>
</feature>
<dbReference type="EMBL" id="JAPDFR010000004">
    <property type="protein sequence ID" value="KAK0387086.1"/>
    <property type="molecule type" value="Genomic_DNA"/>
</dbReference>
<evidence type="ECO:0000259" key="8">
    <source>
        <dbReference type="PROSITE" id="PS50048"/>
    </source>
</evidence>
<evidence type="ECO:0000256" key="3">
    <source>
        <dbReference type="ARBA" id="ARBA00023015"/>
    </source>
</evidence>
<dbReference type="GO" id="GO:0008270">
    <property type="term" value="F:zinc ion binding"/>
    <property type="evidence" value="ECO:0007669"/>
    <property type="project" value="InterPro"/>
</dbReference>
<dbReference type="SMART" id="SM00906">
    <property type="entry name" value="Fungal_trans"/>
    <property type="match status" value="1"/>
</dbReference>
<dbReference type="SUPFAM" id="SSF57701">
    <property type="entry name" value="Zn2/Cys6 DNA-binding domain"/>
    <property type="match status" value="1"/>
</dbReference>
<keyword evidence="10" id="KW-1185">Reference proteome</keyword>
<dbReference type="PANTHER" id="PTHR47171:SF4">
    <property type="entry name" value="ACETAMIDASE REGULATORY PROTEIN"/>
    <property type="match status" value="1"/>
</dbReference>
<keyword evidence="1" id="KW-0479">Metal-binding</keyword>
<comment type="caution">
    <text evidence="9">The sequence shown here is derived from an EMBL/GenBank/DDBJ whole genome shotgun (WGS) entry which is preliminary data.</text>
</comment>
<gene>
    <name evidence="9" type="ORF">NLU13_5399</name>
</gene>
<dbReference type="InterPro" id="IPR007219">
    <property type="entry name" value="XnlR_reg_dom"/>
</dbReference>
<feature type="compositionally biased region" description="Polar residues" evidence="7">
    <location>
        <begin position="91"/>
        <end position="105"/>
    </location>
</feature>
<keyword evidence="3" id="KW-0805">Transcription regulation</keyword>
<dbReference type="GO" id="GO:0006351">
    <property type="term" value="P:DNA-templated transcription"/>
    <property type="evidence" value="ECO:0007669"/>
    <property type="project" value="InterPro"/>
</dbReference>
<dbReference type="InterPro" id="IPR001138">
    <property type="entry name" value="Zn2Cys6_DnaBD"/>
</dbReference>
<dbReference type="Proteomes" id="UP001175261">
    <property type="component" value="Unassembled WGS sequence"/>
</dbReference>
<feature type="region of interest" description="Disordered" evidence="7">
    <location>
        <begin position="91"/>
        <end position="160"/>
    </location>
</feature>
<dbReference type="PROSITE" id="PS50048">
    <property type="entry name" value="ZN2_CY6_FUNGAL_2"/>
    <property type="match status" value="1"/>
</dbReference>
<dbReference type="Pfam" id="PF04082">
    <property type="entry name" value="Fungal_trans"/>
    <property type="match status" value="1"/>
</dbReference>
<organism evidence="9 10">
    <name type="scientific">Sarocladium strictum</name>
    <name type="common">Black bundle disease fungus</name>
    <name type="synonym">Acremonium strictum</name>
    <dbReference type="NCBI Taxonomy" id="5046"/>
    <lineage>
        <taxon>Eukaryota</taxon>
        <taxon>Fungi</taxon>
        <taxon>Dikarya</taxon>
        <taxon>Ascomycota</taxon>
        <taxon>Pezizomycotina</taxon>
        <taxon>Sordariomycetes</taxon>
        <taxon>Hypocreomycetidae</taxon>
        <taxon>Hypocreales</taxon>
        <taxon>Sarocladiaceae</taxon>
        <taxon>Sarocladium</taxon>
    </lineage>
</organism>
<dbReference type="InterPro" id="IPR036864">
    <property type="entry name" value="Zn2-C6_fun-type_DNA-bd_sf"/>
</dbReference>
<evidence type="ECO:0000256" key="4">
    <source>
        <dbReference type="ARBA" id="ARBA00023125"/>
    </source>
</evidence>
<proteinExistence type="predicted"/>
<dbReference type="GO" id="GO:0000981">
    <property type="term" value="F:DNA-binding transcription factor activity, RNA polymerase II-specific"/>
    <property type="evidence" value="ECO:0007669"/>
    <property type="project" value="InterPro"/>
</dbReference>
<evidence type="ECO:0000256" key="6">
    <source>
        <dbReference type="ARBA" id="ARBA00023242"/>
    </source>
</evidence>
<dbReference type="CDD" id="cd00067">
    <property type="entry name" value="GAL4"/>
    <property type="match status" value="1"/>
</dbReference>
<dbReference type="PROSITE" id="PS00463">
    <property type="entry name" value="ZN2_CY6_FUNGAL_1"/>
    <property type="match status" value="1"/>
</dbReference>
<dbReference type="Pfam" id="PF00172">
    <property type="entry name" value="Zn_clus"/>
    <property type="match status" value="1"/>
</dbReference>
<evidence type="ECO:0000256" key="1">
    <source>
        <dbReference type="ARBA" id="ARBA00022723"/>
    </source>
</evidence>
<evidence type="ECO:0000256" key="5">
    <source>
        <dbReference type="ARBA" id="ARBA00023163"/>
    </source>
</evidence>
<evidence type="ECO:0000313" key="9">
    <source>
        <dbReference type="EMBL" id="KAK0387086.1"/>
    </source>
</evidence>
<keyword evidence="6" id="KW-0539">Nucleus</keyword>
<dbReference type="CDD" id="cd12148">
    <property type="entry name" value="fungal_TF_MHR"/>
    <property type="match status" value="1"/>
</dbReference>
<accession>A0AA39GHE2</accession>
<feature type="domain" description="Zn(2)-C6 fungal-type" evidence="8">
    <location>
        <begin position="29"/>
        <end position="62"/>
    </location>
</feature>
<dbReference type="PANTHER" id="PTHR47171">
    <property type="entry name" value="FARA-RELATED"/>
    <property type="match status" value="1"/>
</dbReference>
<keyword evidence="5" id="KW-0804">Transcription</keyword>
<feature type="compositionally biased region" description="Polar residues" evidence="7">
    <location>
        <begin position="1"/>
        <end position="16"/>
    </location>
</feature>
<feature type="region of interest" description="Disordered" evidence="7">
    <location>
        <begin position="609"/>
        <end position="644"/>
    </location>
</feature>
<keyword evidence="2" id="KW-0862">Zinc</keyword>
<keyword evidence="4" id="KW-0238">DNA-binding</keyword>
<evidence type="ECO:0000256" key="2">
    <source>
        <dbReference type="ARBA" id="ARBA00022833"/>
    </source>
</evidence>
<evidence type="ECO:0000313" key="10">
    <source>
        <dbReference type="Proteomes" id="UP001175261"/>
    </source>
</evidence>
<dbReference type="SMART" id="SM00066">
    <property type="entry name" value="GAL4"/>
    <property type="match status" value="1"/>
</dbReference>
<protein>
    <recommendedName>
        <fullName evidence="8">Zn(2)-C6 fungal-type domain-containing protein</fullName>
    </recommendedName>
</protein>
<dbReference type="GO" id="GO:0003677">
    <property type="term" value="F:DNA binding"/>
    <property type="evidence" value="ECO:0007669"/>
    <property type="project" value="UniProtKB-KW"/>
</dbReference>
<name>A0AA39GHE2_SARSR</name>
<evidence type="ECO:0000256" key="7">
    <source>
        <dbReference type="SAM" id="MobiDB-lite"/>
    </source>
</evidence>
<dbReference type="AlphaFoldDB" id="A0AA39GHE2"/>
<feature type="region of interest" description="Disordered" evidence="7">
    <location>
        <begin position="1"/>
        <end position="20"/>
    </location>
</feature>
<dbReference type="InterPro" id="IPR052073">
    <property type="entry name" value="Amide_Lactam_Regulators"/>
</dbReference>
<sequence length="727" mass="80589">MQSRTSGSEQKTTGRANSAVVRSRTNGKACCTCHRRKVRCDILSHGTPCSNCQAQGASDCRIYVRQSARRSAAKPASSRGCINTRNASRAATVTPITDSPLSTVSPPFPTPADNAAHARARDASTPTSPEDQVTSPRERDRQGTSTDDEPEAGHLSEFLSHDEARAREISFTNRLYFIGTEFSTLNHLVRQRSQPSDQGILHFGSQPHVPRMPEVPADCLRLPGKKLSKELIDAYFTLVNSGFPVIHQEAFMASYNNREPANPLSILLLNCILFAGAHALGPTRPDVGKMAPQFFRRARRLFDARYDPAREHYIQASLLFTWCCDRLEDVVSNSWHWVGAASRTAFGIGLHRDASNSRLAASIKLHWIRLWWTLYQFDVMVSAAHGRVQSIDLDQSDVVALEEKHFAGVEACPEFVIQHTQVCMILSRAMKSITRLRSTPEDRASAMDQADRELASFYVNLPQSMQAFSYETADIWVCVLHLSYYYALLLLHRQSPVPGERERTVEDARICSDAVTTITAIFDSLCKRKMLGSLWIPSAYVLFATLVHVCSHLQSPNPIVTASSRRLFSRLMDTLQALNAKWLFARSLFLIFKRGLSQDLSVQLAKSNLSDAHPEETADEGDDGTGANTTQTLPRPFEMSNSNSNNISSIGPRPWWMQDQEQDAPHFMAPPPLNTSLVPGSTTAPMSFMGSGMIPPDGSTNVQLDFELFLAGLGTGDDATHDSFPQM</sequence>
<feature type="compositionally biased region" description="Polar residues" evidence="7">
    <location>
        <begin position="124"/>
        <end position="135"/>
    </location>
</feature>
<reference evidence="9" key="1">
    <citation type="submission" date="2022-10" db="EMBL/GenBank/DDBJ databases">
        <title>Determination and structural analysis of whole genome sequence of Sarocladium strictum F4-1.</title>
        <authorList>
            <person name="Hu L."/>
            <person name="Jiang Y."/>
        </authorList>
    </citation>
    <scope>NUCLEOTIDE SEQUENCE</scope>
    <source>
        <strain evidence="9">F4-1</strain>
    </source>
</reference>